<gene>
    <name evidence="2" type="ORF">JOS67_01410</name>
</gene>
<dbReference type="InterPro" id="IPR057271">
    <property type="entry name" value="YagK_YfjJ_C"/>
</dbReference>
<evidence type="ECO:0000313" key="2">
    <source>
        <dbReference type="EMBL" id="QRG83036.1"/>
    </source>
</evidence>
<proteinExistence type="predicted"/>
<evidence type="ECO:0000259" key="1">
    <source>
        <dbReference type="Pfam" id="PF11726"/>
    </source>
</evidence>
<dbReference type="EMBL" id="CP069195">
    <property type="protein sequence ID" value="QRG83036.1"/>
    <property type="molecule type" value="Genomic_DNA"/>
</dbReference>
<organism evidence="2 3">
    <name type="scientific">Vibrio diabolicus</name>
    <dbReference type="NCBI Taxonomy" id="50719"/>
    <lineage>
        <taxon>Bacteria</taxon>
        <taxon>Pseudomonadati</taxon>
        <taxon>Pseudomonadota</taxon>
        <taxon>Gammaproteobacteria</taxon>
        <taxon>Vibrionales</taxon>
        <taxon>Vibrionaceae</taxon>
        <taxon>Vibrio</taxon>
        <taxon>Vibrio diabolicus subgroup</taxon>
    </lineage>
</organism>
<evidence type="ECO:0000313" key="3">
    <source>
        <dbReference type="Proteomes" id="UP000596337"/>
    </source>
</evidence>
<dbReference type="AlphaFoldDB" id="A0AA92LSR4"/>
<sequence>MGAKCQYFINQTRLKAMIRQLNLMQEAYARVICISFQLHLPEGAYSDDNKCISNFFRHSKTLLTRTHKLKKIGYCWARERSKSSQQHYHVWLFLEGRKVQSSHRIIEFLKSQWKEITIEGKLSVPEHCYYKLHRDNIQLKREIIYRLSYLTKERSKETIHQLKKYGCSRLL</sequence>
<dbReference type="Pfam" id="PF11726">
    <property type="entry name" value="YagK_YfjJ_C"/>
    <property type="match status" value="1"/>
</dbReference>
<feature type="domain" description="YagK/YfjJ C-terminal" evidence="1">
    <location>
        <begin position="26"/>
        <end position="168"/>
    </location>
</feature>
<accession>A0AA92LSR4</accession>
<name>A0AA92LSR4_9VIBR</name>
<reference evidence="2 3" key="1">
    <citation type="submission" date="2021-01" db="EMBL/GenBank/DDBJ databases">
        <title>Characterization of a novel blaVMB-2- harboring plasmid in Vibrio diabolicus.</title>
        <authorList>
            <person name="Liu M."/>
        </authorList>
    </citation>
    <scope>NUCLEOTIDE SEQUENCE [LARGE SCALE GENOMIC DNA]</scope>
    <source>
        <strain evidence="2 3">SLV18</strain>
    </source>
</reference>
<dbReference type="Proteomes" id="UP000596337">
    <property type="component" value="Chromosome 1"/>
</dbReference>
<protein>
    <submittedName>
        <fullName evidence="2">Inovirus-type Gp2 protein</fullName>
    </submittedName>
</protein>